<keyword evidence="1 2" id="KW-0694">RNA-binding</keyword>
<organism evidence="6">
    <name type="scientific">Salix viminalis</name>
    <name type="common">Common osier</name>
    <name type="synonym">Basket willow</name>
    <dbReference type="NCBI Taxonomy" id="40686"/>
    <lineage>
        <taxon>Eukaryota</taxon>
        <taxon>Viridiplantae</taxon>
        <taxon>Streptophyta</taxon>
        <taxon>Embryophyta</taxon>
        <taxon>Tracheophyta</taxon>
        <taxon>Spermatophyta</taxon>
        <taxon>Magnoliopsida</taxon>
        <taxon>eudicotyledons</taxon>
        <taxon>Gunneridae</taxon>
        <taxon>Pentapetalae</taxon>
        <taxon>rosids</taxon>
        <taxon>fabids</taxon>
        <taxon>Malpighiales</taxon>
        <taxon>Salicaceae</taxon>
        <taxon>Saliceae</taxon>
        <taxon>Salix</taxon>
    </lineage>
</organism>
<dbReference type="Gene3D" id="3.30.70.330">
    <property type="match status" value="1"/>
</dbReference>
<evidence type="ECO:0000256" key="3">
    <source>
        <dbReference type="SAM" id="MobiDB-lite"/>
    </source>
</evidence>
<keyword evidence="4" id="KW-1133">Transmembrane helix</keyword>
<dbReference type="AlphaFoldDB" id="A0A6N2L9Q7"/>
<dbReference type="Pfam" id="PF00076">
    <property type="entry name" value="RRM_1"/>
    <property type="match status" value="1"/>
</dbReference>
<dbReference type="Gene3D" id="1.20.210.10">
    <property type="entry name" value="Cytochrome c oxidase-like, subunit I domain"/>
    <property type="match status" value="1"/>
</dbReference>
<dbReference type="SUPFAM" id="SSF81442">
    <property type="entry name" value="Cytochrome c oxidase subunit I-like"/>
    <property type="match status" value="1"/>
</dbReference>
<evidence type="ECO:0000256" key="4">
    <source>
        <dbReference type="SAM" id="Phobius"/>
    </source>
</evidence>
<name>A0A6N2L9Q7_SALVM</name>
<protein>
    <recommendedName>
        <fullName evidence="5">RRM domain-containing protein</fullName>
    </recommendedName>
</protein>
<evidence type="ECO:0000256" key="1">
    <source>
        <dbReference type="ARBA" id="ARBA00022884"/>
    </source>
</evidence>
<dbReference type="PANTHER" id="PTHR48028:SF2">
    <property type="entry name" value="GLYCINE-RICH RNA-BINDING PROTEIN RZ1A"/>
    <property type="match status" value="1"/>
</dbReference>
<proteinExistence type="predicted"/>
<dbReference type="GO" id="GO:0003723">
    <property type="term" value="F:RNA binding"/>
    <property type="evidence" value="ECO:0007669"/>
    <property type="project" value="UniProtKB-UniRule"/>
</dbReference>
<gene>
    <name evidence="6" type="ORF">SVIM_LOCUS189103</name>
</gene>
<reference evidence="6" key="1">
    <citation type="submission" date="2019-03" db="EMBL/GenBank/DDBJ databases">
        <authorList>
            <person name="Mank J."/>
            <person name="Almeida P."/>
        </authorList>
    </citation>
    <scope>NUCLEOTIDE SEQUENCE</scope>
    <source>
        <strain evidence="6">78183</strain>
    </source>
</reference>
<feature type="region of interest" description="Disordered" evidence="3">
    <location>
        <begin position="83"/>
        <end position="118"/>
    </location>
</feature>
<dbReference type="InterPro" id="IPR035979">
    <property type="entry name" value="RBD_domain_sf"/>
</dbReference>
<keyword evidence="4" id="KW-0472">Membrane</keyword>
<feature type="compositionally biased region" description="Basic and acidic residues" evidence="3">
    <location>
        <begin position="92"/>
        <end position="106"/>
    </location>
</feature>
<dbReference type="PANTHER" id="PTHR48028">
    <property type="entry name" value="GLYCINE-RICH RNA-BINDING PROTEIN RZ1A"/>
    <property type="match status" value="1"/>
</dbReference>
<dbReference type="CDD" id="cd21608">
    <property type="entry name" value="RRM2_NsCP33_like"/>
    <property type="match status" value="1"/>
</dbReference>
<feature type="domain" description="RRM" evidence="5">
    <location>
        <begin position="7"/>
        <end position="85"/>
    </location>
</feature>
<evidence type="ECO:0000259" key="5">
    <source>
        <dbReference type="PROSITE" id="PS50102"/>
    </source>
</evidence>
<keyword evidence="4" id="KW-0812">Transmembrane</keyword>
<dbReference type="InterPro" id="IPR051106">
    <property type="entry name" value="RNA-bind/splicing_reg"/>
</dbReference>
<dbReference type="InterPro" id="IPR012677">
    <property type="entry name" value="Nucleotide-bd_a/b_plait_sf"/>
</dbReference>
<dbReference type="InterPro" id="IPR048289">
    <property type="entry name" value="RRM2_NsCP33-like"/>
</dbReference>
<accession>A0A6N2L9Q7</accession>
<dbReference type="SMART" id="SM00360">
    <property type="entry name" value="RRM"/>
    <property type="match status" value="1"/>
</dbReference>
<dbReference type="InterPro" id="IPR000504">
    <property type="entry name" value="RRM_dom"/>
</dbReference>
<evidence type="ECO:0000256" key="2">
    <source>
        <dbReference type="PROSITE-ProRule" id="PRU00176"/>
    </source>
</evidence>
<dbReference type="EMBL" id="CAADRP010001169">
    <property type="protein sequence ID" value="VFU36792.1"/>
    <property type="molecule type" value="Genomic_DNA"/>
</dbReference>
<dbReference type="InterPro" id="IPR036927">
    <property type="entry name" value="Cyt_c_oxase-like_su1_sf"/>
</dbReference>
<dbReference type="SUPFAM" id="SSF54928">
    <property type="entry name" value="RNA-binding domain, RBD"/>
    <property type="match status" value="1"/>
</dbReference>
<feature type="transmembrane region" description="Helical" evidence="4">
    <location>
        <begin position="139"/>
        <end position="158"/>
    </location>
</feature>
<dbReference type="PROSITE" id="PS50102">
    <property type="entry name" value="RRM"/>
    <property type="match status" value="1"/>
</dbReference>
<sequence>MSAKIEYRCFIGGLAWATTDQILHEAFSQYGEIIDSEIIRDRETGRSRGFGFVTLGNEKAMRDAIEGMNGTDLDDRNITVTEAQSYGGGERQMGHRDERNESERQRLNSSYKNPGLSGMPRRIPDYPDAYAGWNALSSFGSYISVVGICCFFVVVTNFESER</sequence>
<evidence type="ECO:0000313" key="6">
    <source>
        <dbReference type="EMBL" id="VFU36792.1"/>
    </source>
</evidence>